<keyword evidence="2" id="KW-0472">Membrane</keyword>
<feature type="transmembrane region" description="Helical" evidence="2">
    <location>
        <begin position="68"/>
        <end position="88"/>
    </location>
</feature>
<feature type="region of interest" description="Disordered" evidence="1">
    <location>
        <begin position="1"/>
        <end position="45"/>
    </location>
</feature>
<comment type="caution">
    <text evidence="4">The sequence shown here is derived from an EMBL/GenBank/DDBJ whole genome shotgun (WGS) entry which is preliminary data.</text>
</comment>
<name>A0AAJ0D8U3_9PEZI</name>
<proteinExistence type="predicted"/>
<dbReference type="InterPro" id="IPR039960">
    <property type="entry name" value="MCP1"/>
</dbReference>
<dbReference type="Pfam" id="PF07950">
    <property type="entry name" value="MCP1_TM"/>
    <property type="match status" value="1"/>
</dbReference>
<dbReference type="InterPro" id="IPR012472">
    <property type="entry name" value="MCP1_TM"/>
</dbReference>
<accession>A0AAJ0D8U3</accession>
<feature type="compositionally biased region" description="Basic and acidic residues" evidence="1">
    <location>
        <begin position="1"/>
        <end position="12"/>
    </location>
</feature>
<evidence type="ECO:0000313" key="5">
    <source>
        <dbReference type="Proteomes" id="UP001271007"/>
    </source>
</evidence>
<dbReference type="AlphaFoldDB" id="A0AAJ0D8U3"/>
<sequence>MANIDREKHPLDLTEVEPSPVEETPAEIKDGYFPPTTSSPPTGTHHLGLHSQHSSIWWLSRIQKYSSYAFTAFAAAHITNTSLIPLLTRSVPASESYLLLTRPYYQGLPFEPLLVIAPLWAHIISGLALRISRRNLAASRYGEGTSSPSDWKTFSSKFWPQVSGISKLGYLFLPLLVGHIFINRAIPQQFPGGSSNVNLSYVSHAFAKHPAISFTGFTALIGVGVWHITWGWAKWLALTPDQTTATGGERQVVKKRRWYVINGVAAAVTALWMAGGFGVVGRGGEAPGWVGRGFDEMYRSVPIIGRWM</sequence>
<gene>
    <name evidence="4" type="ORF">LTR09_009594</name>
</gene>
<evidence type="ECO:0000256" key="1">
    <source>
        <dbReference type="SAM" id="MobiDB-lite"/>
    </source>
</evidence>
<evidence type="ECO:0000256" key="2">
    <source>
        <dbReference type="SAM" id="Phobius"/>
    </source>
</evidence>
<feature type="domain" description="Mitochondrial adapter protein MCP1 transmembrane" evidence="3">
    <location>
        <begin position="174"/>
        <end position="285"/>
    </location>
</feature>
<keyword evidence="5" id="KW-1185">Reference proteome</keyword>
<dbReference type="PANTHER" id="PTHR38409">
    <property type="entry name" value="MDM10-COMPLEMENTING PROTEIN 1"/>
    <property type="match status" value="1"/>
</dbReference>
<dbReference type="PANTHER" id="PTHR38409:SF1">
    <property type="entry name" value="MITOCHONDRIAL ADAPTER PROTEIN MCP1"/>
    <property type="match status" value="1"/>
</dbReference>
<dbReference type="GO" id="GO:0005741">
    <property type="term" value="C:mitochondrial outer membrane"/>
    <property type="evidence" value="ECO:0007669"/>
    <property type="project" value="TreeGrafter"/>
</dbReference>
<dbReference type="GO" id="GO:0055088">
    <property type="term" value="P:lipid homeostasis"/>
    <property type="evidence" value="ECO:0007669"/>
    <property type="project" value="InterPro"/>
</dbReference>
<keyword evidence="2" id="KW-0812">Transmembrane</keyword>
<reference evidence="4" key="1">
    <citation type="submission" date="2023-04" db="EMBL/GenBank/DDBJ databases">
        <title>Black Yeasts Isolated from many extreme environments.</title>
        <authorList>
            <person name="Coleine C."/>
            <person name="Stajich J.E."/>
            <person name="Selbmann L."/>
        </authorList>
    </citation>
    <scope>NUCLEOTIDE SEQUENCE</scope>
    <source>
        <strain evidence="4">CCFEE 5312</strain>
    </source>
</reference>
<dbReference type="Proteomes" id="UP001271007">
    <property type="component" value="Unassembled WGS sequence"/>
</dbReference>
<feature type="transmembrane region" description="Helical" evidence="2">
    <location>
        <begin position="259"/>
        <end position="280"/>
    </location>
</feature>
<dbReference type="EMBL" id="JAWDJX010000042">
    <property type="protein sequence ID" value="KAK3049175.1"/>
    <property type="molecule type" value="Genomic_DNA"/>
</dbReference>
<evidence type="ECO:0000313" key="4">
    <source>
        <dbReference type="EMBL" id="KAK3049175.1"/>
    </source>
</evidence>
<evidence type="ECO:0000259" key="3">
    <source>
        <dbReference type="Pfam" id="PF07950"/>
    </source>
</evidence>
<feature type="transmembrane region" description="Helical" evidence="2">
    <location>
        <begin position="206"/>
        <end position="228"/>
    </location>
</feature>
<organism evidence="4 5">
    <name type="scientific">Extremus antarcticus</name>
    <dbReference type="NCBI Taxonomy" id="702011"/>
    <lineage>
        <taxon>Eukaryota</taxon>
        <taxon>Fungi</taxon>
        <taxon>Dikarya</taxon>
        <taxon>Ascomycota</taxon>
        <taxon>Pezizomycotina</taxon>
        <taxon>Dothideomycetes</taxon>
        <taxon>Dothideomycetidae</taxon>
        <taxon>Mycosphaerellales</taxon>
        <taxon>Extremaceae</taxon>
        <taxon>Extremus</taxon>
    </lineage>
</organism>
<feature type="compositionally biased region" description="Low complexity" evidence="1">
    <location>
        <begin position="34"/>
        <end position="44"/>
    </location>
</feature>
<dbReference type="GO" id="GO:0007005">
    <property type="term" value="P:mitochondrion organization"/>
    <property type="evidence" value="ECO:0007669"/>
    <property type="project" value="TreeGrafter"/>
</dbReference>
<keyword evidence="2" id="KW-1133">Transmembrane helix</keyword>
<feature type="transmembrane region" description="Helical" evidence="2">
    <location>
        <begin position="108"/>
        <end position="129"/>
    </location>
</feature>
<feature type="transmembrane region" description="Helical" evidence="2">
    <location>
        <begin position="168"/>
        <end position="186"/>
    </location>
</feature>
<protein>
    <recommendedName>
        <fullName evidence="3">Mitochondrial adapter protein MCP1 transmembrane domain-containing protein</fullName>
    </recommendedName>
</protein>